<dbReference type="KEGG" id="pais:PFX98_06330"/>
<proteinExistence type="predicted"/>
<organism evidence="2 3">
    <name type="scientific">Paucibacter sediminis</name>
    <dbReference type="NCBI Taxonomy" id="3019553"/>
    <lineage>
        <taxon>Bacteria</taxon>
        <taxon>Pseudomonadati</taxon>
        <taxon>Pseudomonadota</taxon>
        <taxon>Betaproteobacteria</taxon>
        <taxon>Burkholderiales</taxon>
        <taxon>Sphaerotilaceae</taxon>
        <taxon>Roseateles</taxon>
    </lineage>
</organism>
<accession>A0AA95NFE4</accession>
<dbReference type="EMBL" id="CP116346">
    <property type="protein sequence ID" value="WIT13224.1"/>
    <property type="molecule type" value="Genomic_DNA"/>
</dbReference>
<keyword evidence="3" id="KW-1185">Reference proteome</keyword>
<evidence type="ECO:0000256" key="1">
    <source>
        <dbReference type="SAM" id="Phobius"/>
    </source>
</evidence>
<evidence type="ECO:0000313" key="3">
    <source>
        <dbReference type="Proteomes" id="UP001177769"/>
    </source>
</evidence>
<dbReference type="Pfam" id="PF20064">
    <property type="entry name" value="DUF6463"/>
    <property type="match status" value="1"/>
</dbReference>
<keyword evidence="1" id="KW-0812">Transmembrane</keyword>
<protein>
    <submittedName>
        <fullName evidence="2">DUF6463 family protein</fullName>
    </submittedName>
</protein>
<evidence type="ECO:0000313" key="2">
    <source>
        <dbReference type="EMBL" id="WIT13224.1"/>
    </source>
</evidence>
<feature type="transmembrane region" description="Helical" evidence="1">
    <location>
        <begin position="88"/>
        <end position="112"/>
    </location>
</feature>
<feature type="transmembrane region" description="Helical" evidence="1">
    <location>
        <begin position="55"/>
        <end position="76"/>
    </location>
</feature>
<gene>
    <name evidence="2" type="ORF">PFX98_06330</name>
</gene>
<keyword evidence="1" id="KW-0472">Membrane</keyword>
<reference evidence="2" key="1">
    <citation type="submission" date="2023-01" db="EMBL/GenBank/DDBJ databases">
        <title>Whole genome sequence of Paucibacter sp. S2-9 isolated from pond sediment.</title>
        <authorList>
            <person name="Jung J.Y."/>
        </authorList>
    </citation>
    <scope>NUCLEOTIDE SEQUENCE</scope>
    <source>
        <strain evidence="2">S2-9</strain>
    </source>
</reference>
<sequence length="126" mass="13291">MQEVLKNKRSWIGHWLMAVAALHTVFAALAFGKVYTGVWQRGLFNSVGGDPLTAAAVWFLLFGAPLALLALAITPLERSGDASTLRRLGGGLLATALLGICLMPASGFWLALPPALVMLRGSSKSS</sequence>
<dbReference type="RefSeq" id="WP_285234334.1">
    <property type="nucleotide sequence ID" value="NZ_CP116346.1"/>
</dbReference>
<name>A0AA95NFE4_9BURK</name>
<keyword evidence="1" id="KW-1133">Transmembrane helix</keyword>
<dbReference type="InterPro" id="IPR045590">
    <property type="entry name" value="DUF6463"/>
</dbReference>
<dbReference type="AlphaFoldDB" id="A0AA95NFE4"/>
<dbReference type="Proteomes" id="UP001177769">
    <property type="component" value="Chromosome"/>
</dbReference>
<feature type="transmembrane region" description="Helical" evidence="1">
    <location>
        <begin position="12"/>
        <end position="35"/>
    </location>
</feature>